<feature type="transmembrane region" description="Helical" evidence="8">
    <location>
        <begin position="750"/>
        <end position="771"/>
    </location>
</feature>
<evidence type="ECO:0000256" key="3">
    <source>
        <dbReference type="ARBA" id="ARBA00022692"/>
    </source>
</evidence>
<evidence type="ECO:0000259" key="9">
    <source>
        <dbReference type="PROSITE" id="PS50156"/>
    </source>
</evidence>
<dbReference type="GO" id="GO:0097108">
    <property type="term" value="F:hedgehog family protein binding"/>
    <property type="evidence" value="ECO:0007669"/>
    <property type="project" value="TreeGrafter"/>
</dbReference>
<evidence type="ECO:0000256" key="1">
    <source>
        <dbReference type="ARBA" id="ARBA00004141"/>
    </source>
</evidence>
<comment type="subcellular location">
    <subcellularLocation>
        <location evidence="1">Membrane</location>
        <topology evidence="1">Multi-pass membrane protein</topology>
    </subcellularLocation>
</comment>
<dbReference type="GO" id="GO:0005119">
    <property type="term" value="F:smoothened binding"/>
    <property type="evidence" value="ECO:0007669"/>
    <property type="project" value="TreeGrafter"/>
</dbReference>
<dbReference type="FunFam" id="1.20.1640.10:FF:000031">
    <property type="entry name" value="PaTChed family"/>
    <property type="match status" value="1"/>
</dbReference>
<feature type="region of interest" description="Disordered" evidence="7">
    <location>
        <begin position="1349"/>
        <end position="1372"/>
    </location>
</feature>
<protein>
    <submittedName>
        <fullName evidence="11">SSD domain-containing protein</fullName>
    </submittedName>
</protein>
<dbReference type="GO" id="GO:0005886">
    <property type="term" value="C:plasma membrane"/>
    <property type="evidence" value="ECO:0007669"/>
    <property type="project" value="TreeGrafter"/>
</dbReference>
<evidence type="ECO:0000313" key="10">
    <source>
        <dbReference type="Proteomes" id="UP000046393"/>
    </source>
</evidence>
<dbReference type="WBParaSite" id="SMUV_0000924101-mRNA-1">
    <property type="protein sequence ID" value="SMUV_0000924101-mRNA-1"/>
    <property type="gene ID" value="SMUV_0000924101"/>
</dbReference>
<evidence type="ECO:0000256" key="2">
    <source>
        <dbReference type="ARBA" id="ARBA00005585"/>
    </source>
</evidence>
<feature type="transmembrane region" description="Helical" evidence="8">
    <location>
        <begin position="1226"/>
        <end position="1247"/>
    </location>
</feature>
<feature type="domain" description="SSD" evidence="9">
    <location>
        <begin position="641"/>
        <end position="802"/>
    </location>
</feature>
<feature type="transmembrane region" description="Helical" evidence="8">
    <location>
        <begin position="1173"/>
        <end position="1193"/>
    </location>
</feature>
<evidence type="ECO:0000256" key="8">
    <source>
        <dbReference type="SAM" id="Phobius"/>
    </source>
</evidence>
<feature type="transmembrane region" description="Helical" evidence="8">
    <location>
        <begin position="1296"/>
        <end position="1320"/>
    </location>
</feature>
<dbReference type="STRING" id="451379.A0A0N5AWE3"/>
<organism evidence="10 11">
    <name type="scientific">Syphacia muris</name>
    <dbReference type="NCBI Taxonomy" id="451379"/>
    <lineage>
        <taxon>Eukaryota</taxon>
        <taxon>Metazoa</taxon>
        <taxon>Ecdysozoa</taxon>
        <taxon>Nematoda</taxon>
        <taxon>Chromadorea</taxon>
        <taxon>Rhabditida</taxon>
        <taxon>Spirurina</taxon>
        <taxon>Oxyuridomorpha</taxon>
        <taxon>Oxyuroidea</taxon>
        <taxon>Oxyuridae</taxon>
        <taxon>Syphacia</taxon>
    </lineage>
</organism>
<dbReference type="Pfam" id="PF12349">
    <property type="entry name" value="Sterol-sensing"/>
    <property type="match status" value="1"/>
</dbReference>
<evidence type="ECO:0000256" key="6">
    <source>
        <dbReference type="ARBA" id="ARBA00023180"/>
    </source>
</evidence>
<evidence type="ECO:0000256" key="4">
    <source>
        <dbReference type="ARBA" id="ARBA00022989"/>
    </source>
</evidence>
<feature type="transmembrane region" description="Helical" evidence="8">
    <location>
        <begin position="1267"/>
        <end position="1287"/>
    </location>
</feature>
<dbReference type="Proteomes" id="UP000046393">
    <property type="component" value="Unplaced"/>
</dbReference>
<feature type="region of interest" description="Disordered" evidence="7">
    <location>
        <begin position="1"/>
        <end position="28"/>
    </location>
</feature>
<keyword evidence="3 8" id="KW-0812">Transmembrane</keyword>
<dbReference type="PROSITE" id="PS50156">
    <property type="entry name" value="SSD"/>
    <property type="match status" value="1"/>
</dbReference>
<dbReference type="GO" id="GO:0008158">
    <property type="term" value="F:hedgehog receptor activity"/>
    <property type="evidence" value="ECO:0007669"/>
    <property type="project" value="TreeGrafter"/>
</dbReference>
<keyword evidence="10" id="KW-1185">Reference proteome</keyword>
<feature type="transmembrane region" description="Helical" evidence="8">
    <location>
        <begin position="677"/>
        <end position="697"/>
    </location>
</feature>
<feature type="transmembrane region" description="Helical" evidence="8">
    <location>
        <begin position="783"/>
        <end position="802"/>
    </location>
</feature>
<proteinExistence type="inferred from homology"/>
<dbReference type="GO" id="GO:0018996">
    <property type="term" value="P:molting cycle, collagen and cuticulin-based cuticle"/>
    <property type="evidence" value="ECO:0007669"/>
    <property type="project" value="UniProtKB-ARBA"/>
</dbReference>
<reference evidence="11" key="1">
    <citation type="submission" date="2017-02" db="UniProtKB">
        <authorList>
            <consortium name="WormBaseParasite"/>
        </authorList>
    </citation>
    <scope>IDENTIFICATION</scope>
</reference>
<sequence>MITLIEPPGGKRGVSPTSRSHNHLLGISGDDDIDQNDLDVSDDYSDDSKSFIKKIDGLLVGTSNSGDFSEQWRREFSERPSWCDADMTLQQIKRGKAVGNRPSLYSRSFIQKVLYMLGSSVQRRALIVVFTVVLLFAVCCYGLQFVRIETDIVKLWVAKGGRLDEELNFLSKVEGNNTFNDDSGRESGLDGRFQVVIQVPEEDGQNVLNQHNLLEHVRVMEEIASFQVAVSGVNWTLSDICFKPPTPDIDPLSIANNYASIISHIIPCIWITPIDCFWEGAKAIGPHPPVKQSSLGLASLLFSSLDDVDIVSWSNINPTALVKDIEMLGAFGNINSFFNRADIGKGYLDRWCIDPLDPDCPKAAPNHFNFCGLMQRFLSYAKKNGIHITEEKHDSQPDEDTMDFDFLFDSRKKRSIITSSKLSANETSHTYNGDTAKLHTSGYPEIRNQDLKNNGQTTSRTVAPRVEAEFSEEASCMRYRKSFAEWMKDNPEKWHEFLNQTEFPSIPDFGKVMNGGCRGFAKGVMSWPQDLIVGGAKKVNGHLISAEALQSVILVSSPHDVYLRFKDSSKGNVKEGLNLTEWNLSEAEKVIISWQRKFTQMLYDHEMNEMVDSKTGRKHRRIHPLASTSIADMLEEFCQFNYTIILVGYLLMLIYAVQSQMKVHNCKLTSSSCMGLAFAGVLTVTFASISGLGFATWCGIEFNAATTQVVPFLTLGIGVDNMFLLLHNYHSVLDSVRKNEIGVLMKETGMSVVMTSFNNILSFLAGTLLPIPALRSFCAQTSILLTFNLVAILTIYPAIISLDLRRRRSSRRDIFCCCIAEDPVPLEKNYSIVKPHLQHIKIVGDTVASYHNLYPLNYQEDEVESTVKAWRLRAFLRNHYVPFLKNFTVKVVILTACFAMFCGGICGMYKASYGLELSDVLPEHTAPAAFLKARDKYFSFYPMFAVIKGPDTDYPNVQHKIDNYRNQIAKSKYVVKVNGEASEKYWLSLLRTWLKELQATFEQAIEQRKIDEQVFMNMSSDVSSISSNLTERELLALRLICSYGNTFNCNNRVGKIRLVDASNTINVEGFYNYVTAWYNLDSIMYHVSQASFIPPPPRWTDENTTGLIPPCKPFVYSQIPFYLTGLTDTPVILDMIKEIRAVCDDFALKGLSNFPSGIAFTFWEQYIHLRWNLIYAIGVIALSVFCFITIILLNPWAAGIITVILLVMTVELAGFLGLAGIKLNPVSAVTIITAVGIGVEFTAHVVLAFLTSLGSRNDRMALCIDRVFVPVIHGALSTLLGIIMLAFSEFEFVVKYFFVVMSALIVIGAINGLVLLPVLVSLIGPSCEVTPVDGSNRLCPPPPILSRKKRRRAAVESQTHRRNISDDSNTATLGPEISSTVLLLDPARTAPSGGGIRVNSHARSVSAHINSQNYSSSAHYESLNC</sequence>
<dbReference type="InterPro" id="IPR053958">
    <property type="entry name" value="HMGCR/SNAP/NPC1-like_SSD"/>
</dbReference>
<dbReference type="PANTHER" id="PTHR46022:SF1">
    <property type="entry name" value="PROTEIN PATCHED"/>
    <property type="match status" value="1"/>
</dbReference>
<name>A0A0N5AWE3_9BILA</name>
<feature type="transmembrane region" description="Helical" evidence="8">
    <location>
        <begin position="640"/>
        <end position="657"/>
    </location>
</feature>
<dbReference type="PANTHER" id="PTHR46022">
    <property type="entry name" value="PROTEIN PATCHED"/>
    <property type="match status" value="1"/>
</dbReference>
<accession>A0A0N5AWE3</accession>
<evidence type="ECO:0000256" key="5">
    <source>
        <dbReference type="ARBA" id="ARBA00023136"/>
    </source>
</evidence>
<feature type="transmembrane region" description="Helical" evidence="8">
    <location>
        <begin position="709"/>
        <end position="729"/>
    </location>
</feature>
<evidence type="ECO:0000313" key="11">
    <source>
        <dbReference type="WBParaSite" id="SMUV_0000924101-mRNA-1"/>
    </source>
</evidence>
<feature type="transmembrane region" description="Helical" evidence="8">
    <location>
        <begin position="125"/>
        <end position="146"/>
    </location>
</feature>
<evidence type="ECO:0000256" key="7">
    <source>
        <dbReference type="SAM" id="MobiDB-lite"/>
    </source>
</evidence>
<comment type="similarity">
    <text evidence="2">Belongs to the patched family.</text>
</comment>
<feature type="transmembrane region" description="Helical" evidence="8">
    <location>
        <begin position="1199"/>
        <end position="1219"/>
    </location>
</feature>
<keyword evidence="5 8" id="KW-0472">Membrane</keyword>
<dbReference type="InterPro" id="IPR000731">
    <property type="entry name" value="SSD"/>
</dbReference>
<dbReference type="SUPFAM" id="SSF82866">
    <property type="entry name" value="Multidrug efflux transporter AcrB transmembrane domain"/>
    <property type="match status" value="2"/>
</dbReference>
<dbReference type="Gene3D" id="1.20.1640.10">
    <property type="entry name" value="Multidrug efflux transporter AcrB transmembrane domain"/>
    <property type="match status" value="2"/>
</dbReference>
<keyword evidence="6" id="KW-0325">Glycoprotein</keyword>
<keyword evidence="4 8" id="KW-1133">Transmembrane helix</keyword>
<dbReference type="GO" id="GO:0045879">
    <property type="term" value="P:negative regulation of smoothened signaling pathway"/>
    <property type="evidence" value="ECO:0007669"/>
    <property type="project" value="TreeGrafter"/>
</dbReference>